<evidence type="ECO:0000313" key="1">
    <source>
        <dbReference type="EMBL" id="PPQ32964.1"/>
    </source>
</evidence>
<gene>
    <name evidence="1" type="ORF">CCS01_15295</name>
</gene>
<dbReference type="AlphaFoldDB" id="A0A2S6NEH0"/>
<reference evidence="1 2" key="1">
    <citation type="journal article" date="2018" name="Arch. Microbiol.">
        <title>New insights into the metabolic potential of the phototrophic purple bacterium Rhodopila globiformis DSM 161(T) from its draft genome sequence and evidence for a vanadium-dependent nitrogenase.</title>
        <authorList>
            <person name="Imhoff J.F."/>
            <person name="Rahn T."/>
            <person name="Kunzel S."/>
            <person name="Neulinger S.C."/>
        </authorList>
    </citation>
    <scope>NUCLEOTIDE SEQUENCE [LARGE SCALE GENOMIC DNA]</scope>
    <source>
        <strain evidence="1 2">DSM 161</strain>
    </source>
</reference>
<dbReference type="RefSeq" id="WP_104519706.1">
    <property type="nucleotide sequence ID" value="NZ_NHRY01000158.1"/>
</dbReference>
<accession>A0A2S6NEH0</accession>
<dbReference type="EMBL" id="NHRY01000158">
    <property type="protein sequence ID" value="PPQ32964.1"/>
    <property type="molecule type" value="Genomic_DNA"/>
</dbReference>
<name>A0A2S6NEH0_RHOGL</name>
<sequence length="74" mass="8280">MPTVADHIARIDQVAELYEASSGNDPNEVMTDLLSDMLLWCMANDVDFQKVLRLGRMNARAEWNEAAQWAGGAR</sequence>
<proteinExistence type="predicted"/>
<dbReference type="OrthoDB" id="3211521at2"/>
<keyword evidence="2" id="KW-1185">Reference proteome</keyword>
<evidence type="ECO:0000313" key="2">
    <source>
        <dbReference type="Proteomes" id="UP000239724"/>
    </source>
</evidence>
<comment type="caution">
    <text evidence="1">The sequence shown here is derived from an EMBL/GenBank/DDBJ whole genome shotgun (WGS) entry which is preliminary data.</text>
</comment>
<organism evidence="1 2">
    <name type="scientific">Rhodopila globiformis</name>
    <name type="common">Rhodopseudomonas globiformis</name>
    <dbReference type="NCBI Taxonomy" id="1071"/>
    <lineage>
        <taxon>Bacteria</taxon>
        <taxon>Pseudomonadati</taxon>
        <taxon>Pseudomonadota</taxon>
        <taxon>Alphaproteobacteria</taxon>
        <taxon>Acetobacterales</taxon>
        <taxon>Acetobacteraceae</taxon>
        <taxon>Rhodopila</taxon>
    </lineage>
</organism>
<dbReference type="Proteomes" id="UP000239724">
    <property type="component" value="Unassembled WGS sequence"/>
</dbReference>
<protein>
    <submittedName>
        <fullName evidence="1">Uncharacterized protein</fullName>
    </submittedName>
</protein>